<comment type="caution">
    <text evidence="2">The sequence shown here is derived from an EMBL/GenBank/DDBJ whole genome shotgun (WGS) entry which is preliminary data.</text>
</comment>
<evidence type="ECO:0000256" key="1">
    <source>
        <dbReference type="SAM" id="SignalP"/>
    </source>
</evidence>
<sequence>MLRCLCWMGLLLGGWSIATSPAQGRCALGVTITAGSVIFEQTRVPTGGARYACELVSQDRATGLVIVEHSVTNAVEDAIILYFKPKVGLIWRTSANLIGATKDDYLFASDNDEEPLDEAQVYRIQKTTLARRITRIPIQARPGCGEIEFVGQGTTFSAPNLVQVSRVDGCGLFFKTVVLK</sequence>
<keyword evidence="3" id="KW-1185">Reference proteome</keyword>
<dbReference type="Proteomes" id="UP000430519">
    <property type="component" value="Unassembled WGS sequence"/>
</dbReference>
<reference evidence="2 3" key="1">
    <citation type="submission" date="2019-11" db="EMBL/GenBank/DDBJ databases">
        <title>Genome sequence of Deinococcus xianganensis Y35, AI-2 producing algicidal bacterium, isolated from lake water.</title>
        <authorList>
            <person name="Li Y."/>
        </authorList>
    </citation>
    <scope>NUCLEOTIDE SEQUENCE [LARGE SCALE GENOMIC DNA]</scope>
    <source>
        <strain evidence="2 3">Y35</strain>
    </source>
</reference>
<organism evidence="2 3">
    <name type="scientific">Deinococcus xianganensis</name>
    <dbReference type="NCBI Taxonomy" id="1507289"/>
    <lineage>
        <taxon>Bacteria</taxon>
        <taxon>Thermotogati</taxon>
        <taxon>Deinococcota</taxon>
        <taxon>Deinococci</taxon>
        <taxon>Deinococcales</taxon>
        <taxon>Deinococcaceae</taxon>
        <taxon>Deinococcus</taxon>
    </lineage>
</organism>
<evidence type="ECO:0000313" key="2">
    <source>
        <dbReference type="EMBL" id="MXV20276.1"/>
    </source>
</evidence>
<accession>A0A6I4YJZ1</accession>
<name>A0A6I4YJZ1_9DEIO</name>
<gene>
    <name evidence="2" type="ORF">GLX28_11585</name>
</gene>
<proteinExistence type="predicted"/>
<protein>
    <submittedName>
        <fullName evidence="2">Uncharacterized protein</fullName>
    </submittedName>
</protein>
<evidence type="ECO:0000313" key="3">
    <source>
        <dbReference type="Proteomes" id="UP000430519"/>
    </source>
</evidence>
<feature type="signal peptide" evidence="1">
    <location>
        <begin position="1"/>
        <end position="24"/>
    </location>
</feature>
<dbReference type="EMBL" id="WVHK01000040">
    <property type="protein sequence ID" value="MXV20276.1"/>
    <property type="molecule type" value="Genomic_DNA"/>
</dbReference>
<feature type="chain" id="PRO_5026326675" evidence="1">
    <location>
        <begin position="25"/>
        <end position="180"/>
    </location>
</feature>
<dbReference type="RefSeq" id="WP_160979645.1">
    <property type="nucleotide sequence ID" value="NZ_WVHK01000040.1"/>
</dbReference>
<keyword evidence="1" id="KW-0732">Signal</keyword>
<dbReference type="AlphaFoldDB" id="A0A6I4YJZ1"/>